<keyword evidence="2" id="KW-0413">Isomerase</keyword>
<sequence>MSENNTRAPLPCPEMGKIREDIDNLDKDILQLLKKRLNLIEQAALVKPERNQVRDIARIDEVIALIRQEAKIANYPEDMAEAIWKNIIELSINYEYDAYDKKG</sequence>
<feature type="coiled-coil region" evidence="3">
    <location>
        <begin position="15"/>
        <end position="42"/>
    </location>
</feature>
<dbReference type="AlphaFoldDB" id="U2WDT1"/>
<evidence type="ECO:0000256" key="3">
    <source>
        <dbReference type="SAM" id="Coils"/>
    </source>
</evidence>
<dbReference type="Proteomes" id="UP000016762">
    <property type="component" value="Unassembled WGS sequence"/>
</dbReference>
<accession>U2WDT1</accession>
<dbReference type="GO" id="GO:0032259">
    <property type="term" value="P:methylation"/>
    <property type="evidence" value="ECO:0007669"/>
    <property type="project" value="UniProtKB-KW"/>
</dbReference>
<evidence type="ECO:0000256" key="2">
    <source>
        <dbReference type="ARBA" id="ARBA00023235"/>
    </source>
</evidence>
<dbReference type="SUPFAM" id="SSF48600">
    <property type="entry name" value="Chorismate mutase II"/>
    <property type="match status" value="1"/>
</dbReference>
<organism evidence="5 6">
    <name type="scientific">Candidatus Micropelagius thuwalensis</name>
    <dbReference type="NCBI Taxonomy" id="1397666"/>
    <lineage>
        <taxon>Bacteria</taxon>
        <taxon>Pseudomonadati</taxon>
        <taxon>Pseudomonadota</taxon>
        <taxon>Alphaproteobacteria</taxon>
        <taxon>PS1 clade</taxon>
        <taxon>Candidatus Micropelagius</taxon>
    </lineage>
</organism>
<dbReference type="GO" id="GO:0008168">
    <property type="term" value="F:methyltransferase activity"/>
    <property type="evidence" value="ECO:0007669"/>
    <property type="project" value="UniProtKB-KW"/>
</dbReference>
<dbReference type="InterPro" id="IPR036979">
    <property type="entry name" value="CM_dom_sf"/>
</dbReference>
<dbReference type="OrthoDB" id="514491at2"/>
<evidence type="ECO:0000256" key="1">
    <source>
        <dbReference type="ARBA" id="ARBA00012404"/>
    </source>
</evidence>
<keyword evidence="5" id="KW-0489">Methyltransferase</keyword>
<evidence type="ECO:0000313" key="5">
    <source>
        <dbReference type="EMBL" id="ERL47679.1"/>
    </source>
</evidence>
<comment type="caution">
    <text evidence="5">The sequence shown here is derived from an EMBL/GenBank/DDBJ whole genome shotgun (WGS) entry which is preliminary data.</text>
</comment>
<dbReference type="RefSeq" id="WP_021776696.1">
    <property type="nucleotide sequence ID" value="NZ_AWXE01000001.1"/>
</dbReference>
<dbReference type="EMBL" id="AWXE01000001">
    <property type="protein sequence ID" value="ERL47679.1"/>
    <property type="molecule type" value="Genomic_DNA"/>
</dbReference>
<gene>
    <name evidence="5" type="primary">rsmH</name>
    <name evidence="5" type="ORF">RS24_00654</name>
</gene>
<reference evidence="5 6" key="1">
    <citation type="journal article" date="2014" name="FEMS Microbiol. Ecol.">
        <title>Genomic differentiation among two strains of the PS1 clade isolated from geographically separated marine habitats.</title>
        <authorList>
            <person name="Jimenez-Infante F."/>
            <person name="Ngugi D.K."/>
            <person name="Alam I."/>
            <person name="Rashid M."/>
            <person name="Baalawi W."/>
            <person name="Kamau A.A."/>
            <person name="Bajic V.B."/>
            <person name="Stingl U."/>
        </authorList>
    </citation>
    <scope>NUCLEOTIDE SEQUENCE [LARGE SCALE GENOMIC DNA]</scope>
    <source>
        <strain evidence="5 6">RS24</strain>
    </source>
</reference>
<dbReference type="PANTHER" id="PTHR38041:SF1">
    <property type="entry name" value="CHORISMATE MUTASE"/>
    <property type="match status" value="1"/>
</dbReference>
<keyword evidence="3" id="KW-0175">Coiled coil</keyword>
<name>U2WDT1_9PROT</name>
<dbReference type="InterPro" id="IPR036263">
    <property type="entry name" value="Chorismate_II_sf"/>
</dbReference>
<dbReference type="EC" id="5.4.99.5" evidence="1"/>
<proteinExistence type="predicted"/>
<dbReference type="Pfam" id="PF01817">
    <property type="entry name" value="CM_2"/>
    <property type="match status" value="1"/>
</dbReference>
<dbReference type="eggNOG" id="COG1605">
    <property type="taxonomic scope" value="Bacteria"/>
</dbReference>
<evidence type="ECO:0000259" key="4">
    <source>
        <dbReference type="PROSITE" id="PS51168"/>
    </source>
</evidence>
<keyword evidence="5" id="KW-0808">Transferase</keyword>
<dbReference type="InterPro" id="IPR051331">
    <property type="entry name" value="Chorismate_mutase-related"/>
</dbReference>
<keyword evidence="5" id="KW-0560">Oxidoreductase</keyword>
<dbReference type="Gene3D" id="1.20.59.10">
    <property type="entry name" value="Chorismate mutase"/>
    <property type="match status" value="1"/>
</dbReference>
<dbReference type="PROSITE" id="PS51168">
    <property type="entry name" value="CHORISMATE_MUT_2"/>
    <property type="match status" value="1"/>
</dbReference>
<dbReference type="PANTHER" id="PTHR38041">
    <property type="entry name" value="CHORISMATE MUTASE"/>
    <property type="match status" value="1"/>
</dbReference>
<dbReference type="GO" id="GO:0016491">
    <property type="term" value="F:oxidoreductase activity"/>
    <property type="evidence" value="ECO:0007669"/>
    <property type="project" value="UniProtKB-KW"/>
</dbReference>
<dbReference type="GO" id="GO:0046417">
    <property type="term" value="P:chorismate metabolic process"/>
    <property type="evidence" value="ECO:0007669"/>
    <property type="project" value="InterPro"/>
</dbReference>
<evidence type="ECO:0000313" key="6">
    <source>
        <dbReference type="Proteomes" id="UP000016762"/>
    </source>
</evidence>
<feature type="domain" description="Chorismate mutase" evidence="4">
    <location>
        <begin position="9"/>
        <end position="99"/>
    </location>
</feature>
<dbReference type="STRING" id="1397666.RS24_00654"/>
<dbReference type="GO" id="GO:0004106">
    <property type="term" value="F:chorismate mutase activity"/>
    <property type="evidence" value="ECO:0007669"/>
    <property type="project" value="UniProtKB-EC"/>
</dbReference>
<keyword evidence="6" id="KW-1185">Reference proteome</keyword>
<protein>
    <recommendedName>
        <fullName evidence="1">chorismate mutase</fullName>
        <ecNumber evidence="1">5.4.99.5</ecNumber>
    </recommendedName>
</protein>
<dbReference type="InterPro" id="IPR002701">
    <property type="entry name" value="CM_II_prokaryot"/>
</dbReference>
<dbReference type="GO" id="GO:0009697">
    <property type="term" value="P:salicylic acid biosynthetic process"/>
    <property type="evidence" value="ECO:0007669"/>
    <property type="project" value="TreeGrafter"/>
</dbReference>
<dbReference type="SMART" id="SM00830">
    <property type="entry name" value="CM_2"/>
    <property type="match status" value="1"/>
</dbReference>